<keyword evidence="8" id="KW-0862">Zinc</keyword>
<keyword evidence="6 9" id="KW-0863">Zinc-finger</keyword>
<comment type="catalytic activity">
    <reaction evidence="1">
        <text>S-ubiquitinyl-[E2 ubiquitin-conjugating enzyme]-L-cysteine + [acceptor protein]-L-lysine = [E2 ubiquitin-conjugating enzyme]-L-cysteine + N(6)-ubiquitinyl-[acceptor protein]-L-lysine.</text>
        <dbReference type="EC" id="2.3.2.27"/>
    </reaction>
</comment>
<accession>A0A091LU16</accession>
<dbReference type="SMART" id="SM00184">
    <property type="entry name" value="RING"/>
    <property type="match status" value="1"/>
</dbReference>
<proteinExistence type="predicted"/>
<dbReference type="PANTHER" id="PTHR45931:SF3">
    <property type="entry name" value="RING ZINC FINGER-CONTAINING PROTEIN"/>
    <property type="match status" value="1"/>
</dbReference>
<keyword evidence="13" id="KW-1185">Reference proteome</keyword>
<dbReference type="CDD" id="cd16465">
    <property type="entry name" value="RING-H2_PJA1_2"/>
    <property type="match status" value="1"/>
</dbReference>
<gene>
    <name evidence="12" type="ORF">N323_03234</name>
</gene>
<evidence type="ECO:0000256" key="3">
    <source>
        <dbReference type="ARBA" id="ARBA00022553"/>
    </source>
</evidence>
<feature type="non-terminal residue" evidence="12">
    <location>
        <position position="1"/>
    </location>
</feature>
<dbReference type="InterPro" id="IPR013083">
    <property type="entry name" value="Znf_RING/FYVE/PHD"/>
</dbReference>
<dbReference type="Proteomes" id="UP000053745">
    <property type="component" value="Unassembled WGS sequence"/>
</dbReference>
<feature type="domain" description="RING-type" evidence="11">
    <location>
        <begin position="632"/>
        <end position="673"/>
    </location>
</feature>
<keyword evidence="4" id="KW-0808">Transferase</keyword>
<evidence type="ECO:0000256" key="7">
    <source>
        <dbReference type="ARBA" id="ARBA00022786"/>
    </source>
</evidence>
<keyword evidence="7" id="KW-0833">Ubl conjugation pathway</keyword>
<evidence type="ECO:0000259" key="11">
    <source>
        <dbReference type="PROSITE" id="PS50089"/>
    </source>
</evidence>
<feature type="region of interest" description="Disordered" evidence="10">
    <location>
        <begin position="1"/>
        <end position="24"/>
    </location>
</feature>
<dbReference type="OrthoDB" id="21204at2759"/>
<evidence type="ECO:0000256" key="2">
    <source>
        <dbReference type="ARBA" id="ARBA00012483"/>
    </source>
</evidence>
<organism evidence="12 13">
    <name type="scientific">Cathartes aura</name>
    <name type="common">Turkey vulture</name>
    <name type="synonym">Vultur aura</name>
    <dbReference type="NCBI Taxonomy" id="43455"/>
    <lineage>
        <taxon>Eukaryota</taxon>
        <taxon>Metazoa</taxon>
        <taxon>Chordata</taxon>
        <taxon>Craniata</taxon>
        <taxon>Vertebrata</taxon>
        <taxon>Euteleostomi</taxon>
        <taxon>Archelosauria</taxon>
        <taxon>Archosauria</taxon>
        <taxon>Dinosauria</taxon>
        <taxon>Saurischia</taxon>
        <taxon>Theropoda</taxon>
        <taxon>Coelurosauria</taxon>
        <taxon>Aves</taxon>
        <taxon>Neognathae</taxon>
        <taxon>Neoaves</taxon>
        <taxon>Telluraves</taxon>
        <taxon>Accipitrimorphae</taxon>
        <taxon>Accipitriformes</taxon>
        <taxon>Cathartidae</taxon>
        <taxon>Cathartes</taxon>
    </lineage>
</organism>
<dbReference type="AlphaFoldDB" id="A0A091LU16"/>
<dbReference type="EC" id="2.3.2.27" evidence="2"/>
<dbReference type="FunFam" id="3.30.40.10:FF:000152">
    <property type="entry name" value="E3 ubiquitin-protein ligase Praja-1 isoform X1"/>
    <property type="match status" value="1"/>
</dbReference>
<evidence type="ECO:0000256" key="8">
    <source>
        <dbReference type="ARBA" id="ARBA00022833"/>
    </source>
</evidence>
<keyword evidence="5" id="KW-0479">Metal-binding</keyword>
<evidence type="ECO:0000256" key="4">
    <source>
        <dbReference type="ARBA" id="ARBA00022679"/>
    </source>
</evidence>
<feature type="compositionally biased region" description="Basic and acidic residues" evidence="10">
    <location>
        <begin position="372"/>
        <end position="389"/>
    </location>
</feature>
<dbReference type="Gene3D" id="3.30.40.10">
    <property type="entry name" value="Zinc/RING finger domain, C3HC4 (zinc finger)"/>
    <property type="match status" value="1"/>
</dbReference>
<evidence type="ECO:0000256" key="9">
    <source>
        <dbReference type="PROSITE-ProRule" id="PRU00175"/>
    </source>
</evidence>
<evidence type="ECO:0000256" key="10">
    <source>
        <dbReference type="SAM" id="MobiDB-lite"/>
    </source>
</evidence>
<evidence type="ECO:0000256" key="6">
    <source>
        <dbReference type="ARBA" id="ARBA00022771"/>
    </source>
</evidence>
<evidence type="ECO:0000256" key="1">
    <source>
        <dbReference type="ARBA" id="ARBA00000900"/>
    </source>
</evidence>
<evidence type="ECO:0000256" key="5">
    <source>
        <dbReference type="ARBA" id="ARBA00022723"/>
    </source>
</evidence>
<feature type="non-terminal residue" evidence="12">
    <location>
        <position position="700"/>
    </location>
</feature>
<dbReference type="GO" id="GO:0008270">
    <property type="term" value="F:zinc ion binding"/>
    <property type="evidence" value="ECO:0007669"/>
    <property type="project" value="UniProtKB-KW"/>
</dbReference>
<feature type="region of interest" description="Disordered" evidence="10">
    <location>
        <begin position="443"/>
        <end position="479"/>
    </location>
</feature>
<feature type="region of interest" description="Disordered" evidence="10">
    <location>
        <begin position="367"/>
        <end position="399"/>
    </location>
</feature>
<dbReference type="GO" id="GO:0006511">
    <property type="term" value="P:ubiquitin-dependent protein catabolic process"/>
    <property type="evidence" value="ECO:0007669"/>
    <property type="project" value="TreeGrafter"/>
</dbReference>
<sequence length="700" mass="77198">SHVAMGQEAGKPAWPKPAGGYQTVTGRRYGRRHAYVSFRPSLNSQDGDGHQHNEDCEQLELEGVQKENSLCSSPLVQVSSGLLDKPLLENIGTGEPICQSVPSQTFEVNASPFSLFSYGLDGNQISGNFMDSYENSGDIAEYAPGGSNDLNGQNGIAFVNIDSYEPDSSDGEEDDAQDKFSLAREGVGVFQGTPGNMLSEVEKGIESSTDLQSQLSALNHSVSRECCAEAGPMPLRYFSIDSDLACPNDRTFKSAAEDQAIPKSNLSGANYETQQIKNIVDVGIRTPIAIANELNISDGKTDQGKSPELVVRPKIRRQNTANRLEREKLLPDDDDEESGSWRRIEIAEVQQGRAECALRNSKKDMSSSTFFDSREYEGHQKNTETDLRKNAAAQEQKSVLDDSTFWDEFEDCSRYFSMSHEDKDSSECSDGEWSTAVPTYFTATEKDQSSSDESWETVPGREECEPEVQSSSSDVEEENTDFCFRGGEQTLLEEGEIPWLQYREEVESSSDEENDPVSDFVHPGFFLLDGNNNLEDDSSVSEDLDVEWRLLDEFGDGLGLAQAIPYVDPQFLTFMALEGRLQQAMETALAHLESLGFDIEQAHPPATKETIDCLPQIIVTDDHDGVGQEQCCTICCSEYVKDEIITELPCHHLFHKPCVTLWLQKSGTCPVCRHVLAPVLPEAAAATVSFLSDHDSASSV</sequence>
<dbReference type="GO" id="GO:0061630">
    <property type="term" value="F:ubiquitin protein ligase activity"/>
    <property type="evidence" value="ECO:0007669"/>
    <property type="project" value="UniProtKB-EC"/>
</dbReference>
<dbReference type="PANTHER" id="PTHR45931">
    <property type="entry name" value="SI:CH211-59O9.10"/>
    <property type="match status" value="1"/>
</dbReference>
<dbReference type="GO" id="GO:0005634">
    <property type="term" value="C:nucleus"/>
    <property type="evidence" value="ECO:0007669"/>
    <property type="project" value="TreeGrafter"/>
</dbReference>
<name>A0A091LU16_CATAU</name>
<protein>
    <recommendedName>
        <fullName evidence="2">RING-type E3 ubiquitin transferase</fullName>
        <ecNumber evidence="2">2.3.2.27</ecNumber>
    </recommendedName>
</protein>
<keyword evidence="3" id="KW-0597">Phosphoprotein</keyword>
<reference evidence="12 13" key="1">
    <citation type="submission" date="2014-04" db="EMBL/GenBank/DDBJ databases">
        <title>Genome evolution of avian class.</title>
        <authorList>
            <person name="Zhang G."/>
            <person name="Li C."/>
        </authorList>
    </citation>
    <scope>NUCLEOTIDE SEQUENCE [LARGE SCALE GENOMIC DNA]</scope>
    <source>
        <strain evidence="12">BGI_N323</strain>
    </source>
</reference>
<dbReference type="InterPro" id="IPR001841">
    <property type="entry name" value="Znf_RING"/>
</dbReference>
<dbReference type="EMBL" id="KL292330">
    <property type="protein sequence ID" value="KFP49826.1"/>
    <property type="molecule type" value="Genomic_DNA"/>
</dbReference>
<evidence type="ECO:0000313" key="12">
    <source>
        <dbReference type="EMBL" id="KFP49826.1"/>
    </source>
</evidence>
<dbReference type="SUPFAM" id="SSF57850">
    <property type="entry name" value="RING/U-box"/>
    <property type="match status" value="1"/>
</dbReference>
<dbReference type="InterPro" id="IPR051834">
    <property type="entry name" value="RING_finger_E3_ligase"/>
</dbReference>
<dbReference type="Pfam" id="PF13639">
    <property type="entry name" value="zf-RING_2"/>
    <property type="match status" value="1"/>
</dbReference>
<dbReference type="PROSITE" id="PS50089">
    <property type="entry name" value="ZF_RING_2"/>
    <property type="match status" value="1"/>
</dbReference>
<evidence type="ECO:0000313" key="13">
    <source>
        <dbReference type="Proteomes" id="UP000053745"/>
    </source>
</evidence>